<sequence>MAYVGMVIKLDSPSRRQERILNECLGTEEPPTEGTQNEDRVLPFMTRKDLVAATITLGTRVSKIVECHIEKEIERKKVGTQTVNHQDASIQSSNETQASQRGMIVQLAHYHGMLAPVANKNLNQPRRLNASDDEYLVWNSAVREFHADVLKALQPVNDHLARTIMENIPVKWIPAVDEEALEVAKMAILKADPPAQF</sequence>
<evidence type="ECO:0000313" key="3">
    <source>
        <dbReference type="Proteomes" id="UP000736672"/>
    </source>
</evidence>
<comment type="caution">
    <text evidence="2">The sequence shown here is derived from an EMBL/GenBank/DDBJ whole genome shotgun (WGS) entry which is preliminary data.</text>
</comment>
<feature type="compositionally biased region" description="Polar residues" evidence="1">
    <location>
        <begin position="79"/>
        <end position="98"/>
    </location>
</feature>
<evidence type="ECO:0000256" key="1">
    <source>
        <dbReference type="SAM" id="MobiDB-lite"/>
    </source>
</evidence>
<gene>
    <name evidence="2" type="ORF">B0J15DRAFT_564499</name>
</gene>
<accession>A0A9P9GS93</accession>
<dbReference type="Proteomes" id="UP000736672">
    <property type="component" value="Unassembled WGS sequence"/>
</dbReference>
<reference evidence="2" key="1">
    <citation type="journal article" date="2021" name="Nat. Commun.">
        <title>Genetic determinants of endophytism in the Arabidopsis root mycobiome.</title>
        <authorList>
            <person name="Mesny F."/>
            <person name="Miyauchi S."/>
            <person name="Thiergart T."/>
            <person name="Pickel B."/>
            <person name="Atanasova L."/>
            <person name="Karlsson M."/>
            <person name="Huettel B."/>
            <person name="Barry K.W."/>
            <person name="Haridas S."/>
            <person name="Chen C."/>
            <person name="Bauer D."/>
            <person name="Andreopoulos W."/>
            <person name="Pangilinan J."/>
            <person name="LaButti K."/>
            <person name="Riley R."/>
            <person name="Lipzen A."/>
            <person name="Clum A."/>
            <person name="Drula E."/>
            <person name="Henrissat B."/>
            <person name="Kohler A."/>
            <person name="Grigoriev I.V."/>
            <person name="Martin F.M."/>
            <person name="Hacquard S."/>
        </authorList>
    </citation>
    <scope>NUCLEOTIDE SEQUENCE</scope>
    <source>
        <strain evidence="2">FSSC 5 MPI-SDFR-AT-0091</strain>
    </source>
</reference>
<proteinExistence type="predicted"/>
<evidence type="ECO:0000313" key="2">
    <source>
        <dbReference type="EMBL" id="KAH7244744.1"/>
    </source>
</evidence>
<name>A0A9P9GS93_FUSSL</name>
<organism evidence="2 3">
    <name type="scientific">Fusarium solani</name>
    <name type="common">Filamentous fungus</name>
    <dbReference type="NCBI Taxonomy" id="169388"/>
    <lineage>
        <taxon>Eukaryota</taxon>
        <taxon>Fungi</taxon>
        <taxon>Dikarya</taxon>
        <taxon>Ascomycota</taxon>
        <taxon>Pezizomycotina</taxon>
        <taxon>Sordariomycetes</taxon>
        <taxon>Hypocreomycetidae</taxon>
        <taxon>Hypocreales</taxon>
        <taxon>Nectriaceae</taxon>
        <taxon>Fusarium</taxon>
        <taxon>Fusarium solani species complex</taxon>
    </lineage>
</organism>
<dbReference type="EMBL" id="JAGTJS010000017">
    <property type="protein sequence ID" value="KAH7244744.1"/>
    <property type="molecule type" value="Genomic_DNA"/>
</dbReference>
<dbReference type="OrthoDB" id="5104132at2759"/>
<feature type="region of interest" description="Disordered" evidence="1">
    <location>
        <begin position="78"/>
        <end position="98"/>
    </location>
</feature>
<protein>
    <submittedName>
        <fullName evidence="2">Uncharacterized protein</fullName>
    </submittedName>
</protein>
<dbReference type="AlphaFoldDB" id="A0A9P9GS93"/>
<keyword evidence="3" id="KW-1185">Reference proteome</keyword>